<dbReference type="PANTHER" id="PTHR43798">
    <property type="entry name" value="MONOACYLGLYCEROL LIPASE"/>
    <property type="match status" value="1"/>
</dbReference>
<proteinExistence type="predicted"/>
<feature type="domain" description="AB hydrolase-1" evidence="2">
    <location>
        <begin position="74"/>
        <end position="185"/>
    </location>
</feature>
<keyword evidence="4" id="KW-1185">Reference proteome</keyword>
<dbReference type="InterPro" id="IPR050266">
    <property type="entry name" value="AB_hydrolase_sf"/>
</dbReference>
<dbReference type="InterPro" id="IPR013595">
    <property type="entry name" value="Pept_S33_TAP-like_C"/>
</dbReference>
<protein>
    <recommendedName>
        <fullName evidence="5">AB hydrolase-1 domain-containing protein</fullName>
    </recommendedName>
</protein>
<evidence type="ECO:0000313" key="3">
    <source>
        <dbReference type="EMBL" id="AQG80480.1"/>
    </source>
</evidence>
<dbReference type="RefSeq" id="WP_077131905.1">
    <property type="nucleotide sequence ID" value="NZ_CP014263.1"/>
</dbReference>
<dbReference type="InterPro" id="IPR000073">
    <property type="entry name" value="AB_hydrolase_1"/>
</dbReference>
<dbReference type="GO" id="GO:0016020">
    <property type="term" value="C:membrane"/>
    <property type="evidence" value="ECO:0007669"/>
    <property type="project" value="TreeGrafter"/>
</dbReference>
<dbReference type="SUPFAM" id="SSF53474">
    <property type="entry name" value="alpha/beta-Hydrolases"/>
    <property type="match status" value="1"/>
</dbReference>
<dbReference type="EMBL" id="CP014263">
    <property type="protein sequence ID" value="AQG80480.1"/>
    <property type="molecule type" value="Genomic_DNA"/>
</dbReference>
<accession>A0A1P9WYM2</accession>
<gene>
    <name evidence="3" type="ORF">AWR27_14805</name>
</gene>
<name>A0A1P9WYM2_9BACT</name>
<evidence type="ECO:0000259" key="1">
    <source>
        <dbReference type="Pfam" id="PF08386"/>
    </source>
</evidence>
<evidence type="ECO:0000259" key="2">
    <source>
        <dbReference type="Pfam" id="PF12697"/>
    </source>
</evidence>
<dbReference type="Proteomes" id="UP000187941">
    <property type="component" value="Chromosome"/>
</dbReference>
<dbReference type="Pfam" id="PF12697">
    <property type="entry name" value="Abhydrolase_6"/>
    <property type="match status" value="1"/>
</dbReference>
<sequence>MNVLLKTIGFFLNVLAVIFPRRAGRLGFAILCRPVRTKITQRHRTFFDSADQFTLQHGNDTVRGYRWGNGPQTVLLLHGWQSHSYYWKQYVDTIDLSRYTLYAFDAPGHGLSTGNFLTMPYYSDVVEKVIEQIGSVNSVVAHSIGGLTAIYTFYRKPTLSPARLVTLSAPGQVQEFFDLFKRQLGLTQHCVRQVMTCFEALVQKPTAYYSAATFARSLISRGLVIHDQNDRNTPVANARAIHENWKQATLMVTNGNDHNLRSADVVKQVSDFLSNKITQPY</sequence>
<reference evidence="3 4" key="1">
    <citation type="submission" date="2016-01" db="EMBL/GenBank/DDBJ databases">
        <authorList>
            <person name="Oliw E.H."/>
        </authorList>
    </citation>
    <scope>NUCLEOTIDE SEQUENCE [LARGE SCALE GENOMIC DNA]</scope>
    <source>
        <strain evidence="3 4">DY10</strain>
    </source>
</reference>
<evidence type="ECO:0000313" key="4">
    <source>
        <dbReference type="Proteomes" id="UP000187941"/>
    </source>
</evidence>
<dbReference type="STRING" id="1178516.AWR27_14805"/>
<evidence type="ECO:0008006" key="5">
    <source>
        <dbReference type="Google" id="ProtNLM"/>
    </source>
</evidence>
<feature type="domain" description="Peptidase S33 tripeptidyl aminopeptidase-like C-terminal" evidence="1">
    <location>
        <begin position="220"/>
        <end position="275"/>
    </location>
</feature>
<dbReference type="AlphaFoldDB" id="A0A1P9WYM2"/>
<dbReference type="Pfam" id="PF08386">
    <property type="entry name" value="Abhydrolase_4"/>
    <property type="match status" value="1"/>
</dbReference>
<dbReference type="KEGG" id="smon:AWR27_14805"/>
<dbReference type="OrthoDB" id="9785847at2"/>
<dbReference type="PANTHER" id="PTHR43798:SF33">
    <property type="entry name" value="HYDROLASE, PUTATIVE (AFU_ORTHOLOGUE AFUA_2G14860)-RELATED"/>
    <property type="match status" value="1"/>
</dbReference>
<dbReference type="InterPro" id="IPR029058">
    <property type="entry name" value="AB_hydrolase_fold"/>
</dbReference>
<organism evidence="3 4">
    <name type="scientific">Spirosoma montaniterrae</name>
    <dbReference type="NCBI Taxonomy" id="1178516"/>
    <lineage>
        <taxon>Bacteria</taxon>
        <taxon>Pseudomonadati</taxon>
        <taxon>Bacteroidota</taxon>
        <taxon>Cytophagia</taxon>
        <taxon>Cytophagales</taxon>
        <taxon>Cytophagaceae</taxon>
        <taxon>Spirosoma</taxon>
    </lineage>
</organism>
<dbReference type="Gene3D" id="3.40.50.1820">
    <property type="entry name" value="alpha/beta hydrolase"/>
    <property type="match status" value="1"/>
</dbReference>